<accession>A0A8H7AKR4</accession>
<reference evidence="3" key="1">
    <citation type="submission" date="2020-02" db="EMBL/GenBank/DDBJ databases">
        <authorList>
            <person name="Palmer J.M."/>
        </authorList>
    </citation>
    <scope>NUCLEOTIDE SEQUENCE</scope>
    <source>
        <strain evidence="3">EPUS1.4</strain>
        <tissue evidence="3">Thallus</tissue>
    </source>
</reference>
<evidence type="ECO:0000256" key="1">
    <source>
        <dbReference type="SAM" id="MobiDB-lite"/>
    </source>
</evidence>
<feature type="domain" description="Protein kinase" evidence="2">
    <location>
        <begin position="1"/>
        <end position="147"/>
    </location>
</feature>
<proteinExistence type="predicted"/>
<dbReference type="GO" id="GO:0005524">
    <property type="term" value="F:ATP binding"/>
    <property type="evidence" value="ECO:0007669"/>
    <property type="project" value="InterPro"/>
</dbReference>
<dbReference type="Gene3D" id="1.10.510.10">
    <property type="entry name" value="Transferase(Phosphotransferase) domain 1"/>
    <property type="match status" value="1"/>
</dbReference>
<organism evidence="3 4">
    <name type="scientific">Endocarpon pusillum</name>
    <dbReference type="NCBI Taxonomy" id="364733"/>
    <lineage>
        <taxon>Eukaryota</taxon>
        <taxon>Fungi</taxon>
        <taxon>Dikarya</taxon>
        <taxon>Ascomycota</taxon>
        <taxon>Pezizomycotina</taxon>
        <taxon>Eurotiomycetes</taxon>
        <taxon>Chaetothyriomycetidae</taxon>
        <taxon>Verrucariales</taxon>
        <taxon>Verrucariaceae</taxon>
        <taxon>Endocarpon</taxon>
    </lineage>
</organism>
<dbReference type="OrthoDB" id="5979581at2759"/>
<protein>
    <recommendedName>
        <fullName evidence="2">Protein kinase domain-containing protein</fullName>
    </recommendedName>
</protein>
<keyword evidence="4" id="KW-1185">Reference proteome</keyword>
<name>A0A8H7AKR4_9EURO</name>
<gene>
    <name evidence="3" type="ORF">GJ744_008600</name>
</gene>
<evidence type="ECO:0000313" key="4">
    <source>
        <dbReference type="Proteomes" id="UP000606974"/>
    </source>
</evidence>
<dbReference type="Proteomes" id="UP000606974">
    <property type="component" value="Unassembled WGS sequence"/>
</dbReference>
<comment type="caution">
    <text evidence="3">The sequence shown here is derived from an EMBL/GenBank/DDBJ whole genome shotgun (WGS) entry which is preliminary data.</text>
</comment>
<dbReference type="EMBL" id="JAACFV010000048">
    <property type="protein sequence ID" value="KAF7508891.1"/>
    <property type="molecule type" value="Genomic_DNA"/>
</dbReference>
<dbReference type="GO" id="GO:0004672">
    <property type="term" value="F:protein kinase activity"/>
    <property type="evidence" value="ECO:0007669"/>
    <property type="project" value="InterPro"/>
</dbReference>
<dbReference type="InterPro" id="IPR011009">
    <property type="entry name" value="Kinase-like_dom_sf"/>
</dbReference>
<dbReference type="SUPFAM" id="SSF56112">
    <property type="entry name" value="Protein kinase-like (PK-like)"/>
    <property type="match status" value="1"/>
</dbReference>
<evidence type="ECO:0000259" key="2">
    <source>
        <dbReference type="PROSITE" id="PS50011"/>
    </source>
</evidence>
<dbReference type="AlphaFoldDB" id="A0A8H7AKR4"/>
<evidence type="ECO:0000313" key="3">
    <source>
        <dbReference type="EMBL" id="KAF7508891.1"/>
    </source>
</evidence>
<sequence length="199" mass="21875">MHRDIRRQNMLFLSKRPARASICDYGKAIKAETCTVTSIGPICTPGHEVWTVSTVGPYTHKIDVWAYGYAIAETLGYSISKYAGADGDYGNNPRITCNRHAAILGTVRAHCVNVAEDGPLVDLAAKLLSWKAAEWWSAAQALEHECWAPIRRNRNEDGATEQATVQGGPRLVKRTKQGDLEANTSDHLSPCPRDDLNTV</sequence>
<feature type="region of interest" description="Disordered" evidence="1">
    <location>
        <begin position="157"/>
        <end position="199"/>
    </location>
</feature>
<dbReference type="InterPro" id="IPR000719">
    <property type="entry name" value="Prot_kinase_dom"/>
</dbReference>
<dbReference type="PROSITE" id="PS50011">
    <property type="entry name" value="PROTEIN_KINASE_DOM"/>
    <property type="match status" value="1"/>
</dbReference>